<proteinExistence type="predicted"/>
<evidence type="ECO:0000256" key="1">
    <source>
        <dbReference type="SAM" id="MobiDB-lite"/>
    </source>
</evidence>
<accession>J3NNN0</accession>
<protein>
    <submittedName>
        <fullName evidence="2 3">Uncharacterized protein</fullName>
    </submittedName>
</protein>
<feature type="region of interest" description="Disordered" evidence="1">
    <location>
        <begin position="58"/>
        <end position="78"/>
    </location>
</feature>
<name>J3NNN0_GAET3</name>
<dbReference type="EMBL" id="GL385396">
    <property type="protein sequence ID" value="EJT77782.1"/>
    <property type="molecule type" value="Genomic_DNA"/>
</dbReference>
<reference evidence="4" key="1">
    <citation type="submission" date="2010-07" db="EMBL/GenBank/DDBJ databases">
        <title>The genome sequence of Gaeumannomyces graminis var. tritici strain R3-111a-1.</title>
        <authorList>
            <consortium name="The Broad Institute Genome Sequencing Platform"/>
            <person name="Ma L.-J."/>
            <person name="Dead R."/>
            <person name="Young S."/>
            <person name="Zeng Q."/>
            <person name="Koehrsen M."/>
            <person name="Alvarado L."/>
            <person name="Berlin A."/>
            <person name="Chapman S.B."/>
            <person name="Chen Z."/>
            <person name="Freedman E."/>
            <person name="Gellesch M."/>
            <person name="Goldberg J."/>
            <person name="Griggs A."/>
            <person name="Gujja S."/>
            <person name="Heilman E.R."/>
            <person name="Heiman D."/>
            <person name="Hepburn T."/>
            <person name="Howarth C."/>
            <person name="Jen D."/>
            <person name="Larson L."/>
            <person name="Mehta T."/>
            <person name="Neiman D."/>
            <person name="Pearson M."/>
            <person name="Roberts A."/>
            <person name="Saif S."/>
            <person name="Shea T."/>
            <person name="Shenoy N."/>
            <person name="Sisk P."/>
            <person name="Stolte C."/>
            <person name="Sykes S."/>
            <person name="Walk T."/>
            <person name="White J."/>
            <person name="Yandava C."/>
            <person name="Haas B."/>
            <person name="Nusbaum C."/>
            <person name="Birren B."/>
        </authorList>
    </citation>
    <scope>NUCLEOTIDE SEQUENCE [LARGE SCALE GENOMIC DNA]</scope>
    <source>
        <strain evidence="4">R3-111a-1</strain>
    </source>
</reference>
<keyword evidence="4" id="KW-1185">Reference proteome</keyword>
<reference evidence="3" key="5">
    <citation type="submission" date="2018-04" db="UniProtKB">
        <authorList>
            <consortium name="EnsemblFungi"/>
        </authorList>
    </citation>
    <scope>IDENTIFICATION</scope>
    <source>
        <strain evidence="3">R3-111a-1</strain>
    </source>
</reference>
<evidence type="ECO:0000313" key="3">
    <source>
        <dbReference type="EnsemblFungi" id="EJT77782"/>
    </source>
</evidence>
<reference evidence="3" key="4">
    <citation type="journal article" date="2015" name="G3 (Bethesda)">
        <title>Genome sequences of three phytopathogenic species of the Magnaporthaceae family of fungi.</title>
        <authorList>
            <person name="Okagaki L.H."/>
            <person name="Nunes C.C."/>
            <person name="Sailsbery J."/>
            <person name="Clay B."/>
            <person name="Brown D."/>
            <person name="John T."/>
            <person name="Oh Y."/>
            <person name="Young N."/>
            <person name="Fitzgerald M."/>
            <person name="Haas B.J."/>
            <person name="Zeng Q."/>
            <person name="Young S."/>
            <person name="Adiconis X."/>
            <person name="Fan L."/>
            <person name="Levin J.Z."/>
            <person name="Mitchell T.K."/>
            <person name="Okubara P.A."/>
            <person name="Farman M.L."/>
            <person name="Kohn L.M."/>
            <person name="Birren B."/>
            <person name="Ma L.-J."/>
            <person name="Dean R.A."/>
        </authorList>
    </citation>
    <scope>NUCLEOTIDE SEQUENCE</scope>
    <source>
        <strain evidence="3">R3-111a-1</strain>
    </source>
</reference>
<reference evidence="2" key="3">
    <citation type="submission" date="2010-09" db="EMBL/GenBank/DDBJ databases">
        <title>Annotation of Gaeumannomyces graminis var. tritici R3-111a-1.</title>
        <authorList>
            <consortium name="The Broad Institute Genome Sequencing Platform"/>
            <person name="Ma L.-J."/>
            <person name="Dead R."/>
            <person name="Young S.K."/>
            <person name="Zeng Q."/>
            <person name="Gargeya S."/>
            <person name="Fitzgerald M."/>
            <person name="Haas B."/>
            <person name="Abouelleil A."/>
            <person name="Alvarado L."/>
            <person name="Arachchi H.M."/>
            <person name="Berlin A."/>
            <person name="Brown A."/>
            <person name="Chapman S.B."/>
            <person name="Chen Z."/>
            <person name="Dunbar C."/>
            <person name="Freedman E."/>
            <person name="Gearin G."/>
            <person name="Gellesch M."/>
            <person name="Goldberg J."/>
            <person name="Griggs A."/>
            <person name="Gujja S."/>
            <person name="Heiman D."/>
            <person name="Howarth C."/>
            <person name="Larson L."/>
            <person name="Lui A."/>
            <person name="MacDonald P.J.P."/>
            <person name="Mehta T."/>
            <person name="Montmayeur A."/>
            <person name="Murphy C."/>
            <person name="Neiman D."/>
            <person name="Pearson M."/>
            <person name="Priest M."/>
            <person name="Roberts A."/>
            <person name="Saif S."/>
            <person name="Shea T."/>
            <person name="Shenoy N."/>
            <person name="Sisk P."/>
            <person name="Stolte C."/>
            <person name="Sykes S."/>
            <person name="Yandava C."/>
            <person name="Wortman J."/>
            <person name="Nusbaum C."/>
            <person name="Birren B."/>
        </authorList>
    </citation>
    <scope>NUCLEOTIDE SEQUENCE</scope>
    <source>
        <strain evidence="2">R3-111a-1</strain>
    </source>
</reference>
<dbReference type="Proteomes" id="UP000006039">
    <property type="component" value="Unassembled WGS sequence"/>
</dbReference>
<dbReference type="RefSeq" id="XP_009218927.1">
    <property type="nucleotide sequence ID" value="XM_009220663.1"/>
</dbReference>
<organism evidence="2">
    <name type="scientific">Gaeumannomyces tritici (strain R3-111a-1)</name>
    <name type="common">Wheat and barley take-all root rot fungus</name>
    <name type="synonym">Gaeumannomyces graminis var. tritici</name>
    <dbReference type="NCBI Taxonomy" id="644352"/>
    <lineage>
        <taxon>Eukaryota</taxon>
        <taxon>Fungi</taxon>
        <taxon>Dikarya</taxon>
        <taxon>Ascomycota</taxon>
        <taxon>Pezizomycotina</taxon>
        <taxon>Sordariomycetes</taxon>
        <taxon>Sordariomycetidae</taxon>
        <taxon>Magnaporthales</taxon>
        <taxon>Magnaporthaceae</taxon>
        <taxon>Gaeumannomyces</taxon>
    </lineage>
</organism>
<gene>
    <name evidence="3" type="primary">20343345</name>
    <name evidence="2" type="ORF">GGTG_02887</name>
</gene>
<dbReference type="AlphaFoldDB" id="J3NNN0"/>
<reference evidence="2" key="2">
    <citation type="submission" date="2010-07" db="EMBL/GenBank/DDBJ databases">
        <authorList>
            <consortium name="The Broad Institute Genome Sequencing Platform"/>
            <consortium name="Broad Institute Genome Sequencing Center for Infectious Disease"/>
            <person name="Ma L.-J."/>
            <person name="Dead R."/>
            <person name="Young S."/>
            <person name="Zeng Q."/>
            <person name="Koehrsen M."/>
            <person name="Alvarado L."/>
            <person name="Berlin A."/>
            <person name="Chapman S.B."/>
            <person name="Chen Z."/>
            <person name="Freedman E."/>
            <person name="Gellesch M."/>
            <person name="Goldberg J."/>
            <person name="Griggs A."/>
            <person name="Gujja S."/>
            <person name="Heilman E.R."/>
            <person name="Heiman D."/>
            <person name="Hepburn T."/>
            <person name="Howarth C."/>
            <person name="Jen D."/>
            <person name="Larson L."/>
            <person name="Mehta T."/>
            <person name="Neiman D."/>
            <person name="Pearson M."/>
            <person name="Roberts A."/>
            <person name="Saif S."/>
            <person name="Shea T."/>
            <person name="Shenoy N."/>
            <person name="Sisk P."/>
            <person name="Stolte C."/>
            <person name="Sykes S."/>
            <person name="Walk T."/>
            <person name="White J."/>
            <person name="Yandava C."/>
            <person name="Haas B."/>
            <person name="Nusbaum C."/>
            <person name="Birren B."/>
        </authorList>
    </citation>
    <scope>NUCLEOTIDE SEQUENCE</scope>
    <source>
        <strain evidence="2">R3-111a-1</strain>
    </source>
</reference>
<sequence>MRSPGAHWVIKSINGAFCDTSANPPSAGGTAAGRATPAKPRWAIRIRRHPLAGAVGWHRATGRSDRRNMPTFRIRPYD</sequence>
<evidence type="ECO:0000313" key="4">
    <source>
        <dbReference type="Proteomes" id="UP000006039"/>
    </source>
</evidence>
<dbReference type="GeneID" id="20343345"/>
<dbReference type="HOGENOM" id="CLU_2622164_0_0_1"/>
<dbReference type="EnsemblFungi" id="EJT77782">
    <property type="protein sequence ID" value="EJT77782"/>
    <property type="gene ID" value="GGTG_02887"/>
</dbReference>
<evidence type="ECO:0000313" key="2">
    <source>
        <dbReference type="EMBL" id="EJT77782.1"/>
    </source>
</evidence>
<dbReference type="VEuPathDB" id="FungiDB:GGTG_02887"/>